<feature type="region of interest" description="Disordered" evidence="1">
    <location>
        <begin position="237"/>
        <end position="256"/>
    </location>
</feature>
<dbReference type="Proteomes" id="UP001445335">
    <property type="component" value="Unassembled WGS sequence"/>
</dbReference>
<dbReference type="Gene3D" id="3.40.50.300">
    <property type="entry name" value="P-loop containing nucleotide triphosphate hydrolases"/>
    <property type="match status" value="1"/>
</dbReference>
<reference evidence="2 3" key="1">
    <citation type="journal article" date="2024" name="Nat. Commun.">
        <title>Phylogenomics reveals the evolutionary origins of lichenization in chlorophyte algae.</title>
        <authorList>
            <person name="Puginier C."/>
            <person name="Libourel C."/>
            <person name="Otte J."/>
            <person name="Skaloud P."/>
            <person name="Haon M."/>
            <person name="Grisel S."/>
            <person name="Petersen M."/>
            <person name="Berrin J.G."/>
            <person name="Delaux P.M."/>
            <person name="Dal Grande F."/>
            <person name="Keller J."/>
        </authorList>
    </citation>
    <scope>NUCLEOTIDE SEQUENCE [LARGE SCALE GENOMIC DNA]</scope>
    <source>
        <strain evidence="2 3">SAG 245.80</strain>
    </source>
</reference>
<feature type="compositionally biased region" description="Polar residues" evidence="1">
    <location>
        <begin position="240"/>
        <end position="251"/>
    </location>
</feature>
<dbReference type="PANTHER" id="PTHR33477:SF2">
    <property type="entry name" value="2-PHOSPHOGLYCERATE KINASE"/>
    <property type="match status" value="1"/>
</dbReference>
<proteinExistence type="predicted"/>
<gene>
    <name evidence="2" type="ORF">WJX81_006265</name>
</gene>
<evidence type="ECO:0000256" key="1">
    <source>
        <dbReference type="SAM" id="MobiDB-lite"/>
    </source>
</evidence>
<evidence type="ECO:0000313" key="3">
    <source>
        <dbReference type="Proteomes" id="UP001445335"/>
    </source>
</evidence>
<evidence type="ECO:0008006" key="4">
    <source>
        <dbReference type="Google" id="ProtNLM"/>
    </source>
</evidence>
<dbReference type="AlphaFoldDB" id="A0AAW1RCV7"/>
<sequence length="443" mass="48765">MELQEALRRLEQQAKSRHSASKYDFVKVKVWLGDNQDHYYVLSRFLISRMLTVTKVPMNKAIKVSLEVKKYLVDNEHLDISQDHLEAILFGVMRSRGYDDTYVQRYKMVTSFFQQRRPLIIMICGVPCTGKSTLAQQLASRLNLPNVLQTDIIYELLRSAEDSPLAAAPLWERQGLAPGALVGEFQRECRVVRKGVDGDLHKCIRDGKSIIMEGLHLDPGLYLHEFGRYGQAHLLERGAPSSSGDTEQRSGNGAHVLNEADVLRAAARPPSRRSASFMLAPSGSRLAPILAKPGDHVREDEEEGLGPGPVFVPIVLCMNEADHALLVREWYERQQEVPSPAAAAASLAAVSAAVSERLPADGSPGHIAAEAARHGTPPVDPAEALARLHTLQAHLCGYAARAVPVVRTGLAGFGDTLDRLHDYLLTCIQVALEEEGGRRDERG</sequence>
<dbReference type="SUPFAM" id="SSF52540">
    <property type="entry name" value="P-loop containing nucleoside triphosphate hydrolases"/>
    <property type="match status" value="1"/>
</dbReference>
<name>A0AAW1RCV7_9CHLO</name>
<evidence type="ECO:0000313" key="2">
    <source>
        <dbReference type="EMBL" id="KAK9831529.1"/>
    </source>
</evidence>
<comment type="caution">
    <text evidence="2">The sequence shown here is derived from an EMBL/GenBank/DDBJ whole genome shotgun (WGS) entry which is preliminary data.</text>
</comment>
<dbReference type="InterPro" id="IPR027417">
    <property type="entry name" value="P-loop_NTPase"/>
</dbReference>
<dbReference type="PANTHER" id="PTHR33477">
    <property type="entry name" value="P-LOOP NTPASE DOMAIN-CONTAINING PROTEIN LPA1 HOMOLOG 1"/>
    <property type="match status" value="1"/>
</dbReference>
<accession>A0AAW1RCV7</accession>
<dbReference type="EMBL" id="JALJOU010000045">
    <property type="protein sequence ID" value="KAK9831529.1"/>
    <property type="molecule type" value="Genomic_DNA"/>
</dbReference>
<keyword evidence="3" id="KW-1185">Reference proteome</keyword>
<dbReference type="Pfam" id="PF13238">
    <property type="entry name" value="AAA_18"/>
    <property type="match status" value="1"/>
</dbReference>
<protein>
    <recommendedName>
        <fullName evidence="4">2-phosphoglycerate kinase</fullName>
    </recommendedName>
</protein>
<organism evidence="2 3">
    <name type="scientific">Elliptochloris bilobata</name>
    <dbReference type="NCBI Taxonomy" id="381761"/>
    <lineage>
        <taxon>Eukaryota</taxon>
        <taxon>Viridiplantae</taxon>
        <taxon>Chlorophyta</taxon>
        <taxon>core chlorophytes</taxon>
        <taxon>Trebouxiophyceae</taxon>
        <taxon>Trebouxiophyceae incertae sedis</taxon>
        <taxon>Elliptochloris clade</taxon>
        <taxon>Elliptochloris</taxon>
    </lineage>
</organism>